<organism evidence="3 4">
    <name type="scientific">Hoylesella nanceiensis</name>
    <dbReference type="NCBI Taxonomy" id="425941"/>
    <lineage>
        <taxon>Bacteria</taxon>
        <taxon>Pseudomonadati</taxon>
        <taxon>Bacteroidota</taxon>
        <taxon>Bacteroidia</taxon>
        <taxon>Bacteroidales</taxon>
        <taxon>Prevotellaceae</taxon>
        <taxon>Hoylesella</taxon>
    </lineage>
</organism>
<keyword evidence="1" id="KW-0732">Signal</keyword>
<dbReference type="CDD" id="cd14948">
    <property type="entry name" value="BACON"/>
    <property type="match status" value="1"/>
</dbReference>
<evidence type="ECO:0000313" key="3">
    <source>
        <dbReference type="EMBL" id="MBW4770119.1"/>
    </source>
</evidence>
<evidence type="ECO:0000259" key="2">
    <source>
        <dbReference type="Pfam" id="PF13004"/>
    </source>
</evidence>
<reference evidence="3 4" key="1">
    <citation type="submission" date="2021-07" db="EMBL/GenBank/DDBJ databases">
        <title>Genomic diversity and antimicrobial resistance of Prevotella spp. isolated from chronic lung disease airways.</title>
        <authorList>
            <person name="Webb K.A."/>
            <person name="Olagoke O.S."/>
            <person name="Baird T."/>
            <person name="Neill J."/>
            <person name="Pham A."/>
            <person name="Wells T.J."/>
            <person name="Ramsay K.A."/>
            <person name="Bell S.C."/>
            <person name="Sarovich D.S."/>
            <person name="Price E.P."/>
        </authorList>
    </citation>
    <scope>NUCLEOTIDE SEQUENCE [LARGE SCALE GENOMIC DNA]</scope>
    <source>
        <strain evidence="3 4">SCHI0011.S.12</strain>
    </source>
</reference>
<name>A0ABS6YHB2_9BACT</name>
<comment type="caution">
    <text evidence="3">The sequence shown here is derived from an EMBL/GenBank/DDBJ whole genome shotgun (WGS) entry which is preliminary data.</text>
</comment>
<dbReference type="EMBL" id="JAHXCT010000009">
    <property type="protein sequence ID" value="MBW4770119.1"/>
    <property type="molecule type" value="Genomic_DNA"/>
</dbReference>
<feature type="chain" id="PRO_5045487349" evidence="1">
    <location>
        <begin position="22"/>
        <end position="346"/>
    </location>
</feature>
<gene>
    <name evidence="3" type="ORF">KZO38_10190</name>
</gene>
<dbReference type="Proteomes" id="UP000788426">
    <property type="component" value="Unassembled WGS sequence"/>
</dbReference>
<evidence type="ECO:0000313" key="4">
    <source>
        <dbReference type="Proteomes" id="UP000788426"/>
    </source>
</evidence>
<dbReference type="RefSeq" id="WP_219482388.1">
    <property type="nucleotide sequence ID" value="NZ_JAHXCT010000009.1"/>
</dbReference>
<evidence type="ECO:0000256" key="1">
    <source>
        <dbReference type="SAM" id="SignalP"/>
    </source>
</evidence>
<feature type="domain" description="BACON" evidence="2">
    <location>
        <begin position="142"/>
        <end position="192"/>
    </location>
</feature>
<keyword evidence="4" id="KW-1185">Reference proteome</keyword>
<sequence>MNKIFGILLLAAGCLFTASCSDDSNDYVAPSALKVLKSNTYFTADADTSVVVASTPIIEASTEATWLKAEIKGDSVQLSTQVNHNLTSRSTQLLLKDAKGAIVTLSVTQEGSVFGVESDGNLITNDAASTTTYKLVSNKTTTATTSGDWIQASISPKAVTITLSENTTGKPRVGYVKVVSGTLKDSIKVVQASLNDFVGKYTLVAQVSDKGELKRQESEVEIVKVSEDSVSLVFDNQIKWGGKYKAGGKLTFSASETLLTVPTTSGANRYLKSVLVSSDGQASFSPSASVDLLPANSRVLAFEANGSTDLTNAHNFGFGLFNSAVADNSNFIGFYALYFFPYMIAQ</sequence>
<protein>
    <submittedName>
        <fullName evidence="3">BACON domain-containing protein</fullName>
    </submittedName>
</protein>
<proteinExistence type="predicted"/>
<dbReference type="InterPro" id="IPR024361">
    <property type="entry name" value="BACON"/>
</dbReference>
<dbReference type="Pfam" id="PF13004">
    <property type="entry name" value="BACON"/>
    <property type="match status" value="1"/>
</dbReference>
<feature type="signal peptide" evidence="1">
    <location>
        <begin position="1"/>
        <end position="21"/>
    </location>
</feature>
<dbReference type="PROSITE" id="PS51257">
    <property type="entry name" value="PROKAR_LIPOPROTEIN"/>
    <property type="match status" value="1"/>
</dbReference>
<accession>A0ABS6YHB2</accession>